<dbReference type="PRINTS" id="PR00127">
    <property type="entry name" value="CLPPROTEASEP"/>
</dbReference>
<gene>
    <name evidence="3" type="primary">clpP-2</name>
</gene>
<keyword evidence="3" id="KW-0150">Chloroplast</keyword>
<sequence length="197" mass="22342">MPISVPKISFLTKEGQKTKRLDFRYELHKRRLLFLCQDLNSEVVNQITSLLLFLHLEDEDKQQHLFIHSRGGLATHAMAIYDTMQLVTLGVHTIGMGVVASMATLLLAGGAYTKRNAYAHATIMLHHSDCPPYFEGTEAGISVDFKERFRVFDMIAEILEERTGHSYEDLQKVTTAKEAQDYGIIDAIVDKAREMKL</sequence>
<dbReference type="GO" id="GO:0004252">
    <property type="term" value="F:serine-type endopeptidase activity"/>
    <property type="evidence" value="ECO:0007669"/>
    <property type="project" value="InterPro"/>
</dbReference>
<dbReference type="GO" id="GO:0004176">
    <property type="term" value="F:ATP-dependent peptidase activity"/>
    <property type="evidence" value="ECO:0007669"/>
    <property type="project" value="InterPro"/>
</dbReference>
<dbReference type="EMBL" id="KF527886">
    <property type="protein sequence ID" value="AGZ18093.1"/>
    <property type="molecule type" value="Genomic_DNA"/>
</dbReference>
<dbReference type="CDD" id="cd07017">
    <property type="entry name" value="S14_ClpP_2"/>
    <property type="match status" value="1"/>
</dbReference>
<keyword evidence="3" id="KW-0378">Hydrolase</keyword>
<evidence type="ECO:0000256" key="2">
    <source>
        <dbReference type="RuleBase" id="RU003567"/>
    </source>
</evidence>
<dbReference type="GeneID" id="18251766"/>
<dbReference type="PANTHER" id="PTHR10381">
    <property type="entry name" value="ATP-DEPENDENT CLP PROTEASE PROTEOLYTIC SUBUNIT"/>
    <property type="match status" value="1"/>
</dbReference>
<geneLocation type="chloroplast" evidence="3"/>
<proteinExistence type="inferred from homology"/>
<evidence type="ECO:0000313" key="3">
    <source>
        <dbReference type="EMBL" id="AGZ18093.1"/>
    </source>
</evidence>
<evidence type="ECO:0000256" key="1">
    <source>
        <dbReference type="ARBA" id="ARBA00007039"/>
    </source>
</evidence>
<dbReference type="AlphaFoldDB" id="V9PEL6"/>
<keyword evidence="3" id="KW-0934">Plastid</keyword>
<dbReference type="Gene3D" id="3.90.226.10">
    <property type="entry name" value="2-enoyl-CoA Hydratase, Chain A, domain 1"/>
    <property type="match status" value="1"/>
</dbReference>
<dbReference type="GO" id="GO:0006515">
    <property type="term" value="P:protein quality control for misfolded or incompletely synthesized proteins"/>
    <property type="evidence" value="ECO:0007669"/>
    <property type="project" value="TreeGrafter"/>
</dbReference>
<dbReference type="InterPro" id="IPR023562">
    <property type="entry name" value="ClpP/TepA"/>
</dbReference>
<dbReference type="GO" id="GO:0009368">
    <property type="term" value="C:endopeptidase Clp complex"/>
    <property type="evidence" value="ECO:0007669"/>
    <property type="project" value="TreeGrafter"/>
</dbReference>
<dbReference type="RefSeq" id="YP_009000103.1">
    <property type="nucleotide sequence ID" value="NC_023359.1"/>
</dbReference>
<reference evidence="3" key="1">
    <citation type="journal article" date="2014" name="Mol. Phylogenet. Evol.">
        <title>A recurring syndrome of accelerated plastid genome evolution in the angiosperm tribe Sileneae (Caryophyllaceae).</title>
        <authorList>
            <person name="Sloan D.B."/>
            <person name="Triant D.A."/>
            <person name="Forrester N.J."/>
            <person name="Bergner L.M."/>
            <person name="Wu M."/>
            <person name="Taylor D.R."/>
        </authorList>
    </citation>
    <scope>NUCLEOTIDE SEQUENCE</scope>
</reference>
<dbReference type="InterPro" id="IPR001907">
    <property type="entry name" value="ClpP"/>
</dbReference>
<organism evidence="3">
    <name type="scientific">Silene chalcedonica</name>
    <name type="common">Maltese-cross</name>
    <name type="synonym">Lychnis chalcedonica</name>
    <dbReference type="NCBI Taxonomy" id="39855"/>
    <lineage>
        <taxon>Eukaryota</taxon>
        <taxon>Viridiplantae</taxon>
        <taxon>Streptophyta</taxon>
        <taxon>Embryophyta</taxon>
        <taxon>Tracheophyta</taxon>
        <taxon>Spermatophyta</taxon>
        <taxon>Magnoliopsida</taxon>
        <taxon>eudicotyledons</taxon>
        <taxon>Gunneridae</taxon>
        <taxon>Pentapetalae</taxon>
        <taxon>Caryophyllales</taxon>
        <taxon>Caryophyllaceae</taxon>
        <taxon>Sileneae</taxon>
        <taxon>Silene</taxon>
        <taxon>Silene subgen. Lychnis</taxon>
        <taxon>Silene sect. Lychnis</taxon>
    </lineage>
</organism>
<dbReference type="GO" id="GO:0051117">
    <property type="term" value="F:ATPase binding"/>
    <property type="evidence" value="ECO:0007669"/>
    <property type="project" value="TreeGrafter"/>
</dbReference>
<dbReference type="GO" id="GO:0009532">
    <property type="term" value="C:plastid stroma"/>
    <property type="evidence" value="ECO:0007669"/>
    <property type="project" value="UniProtKB-ARBA"/>
</dbReference>
<accession>V9PEL6</accession>
<protein>
    <recommendedName>
        <fullName evidence="2">ATP-dependent Clp protease proteolytic subunit</fullName>
    </recommendedName>
</protein>
<keyword evidence="3" id="KW-0645">Protease</keyword>
<dbReference type="PANTHER" id="PTHR10381:SF11">
    <property type="entry name" value="ATP-DEPENDENT CLP PROTEASE PROTEOLYTIC SUBUNIT, MITOCHONDRIAL"/>
    <property type="match status" value="1"/>
</dbReference>
<name>V9PEL6_SILCH</name>
<dbReference type="Pfam" id="PF00574">
    <property type="entry name" value="CLP_protease"/>
    <property type="match status" value="1"/>
</dbReference>
<dbReference type="InterPro" id="IPR029045">
    <property type="entry name" value="ClpP/crotonase-like_dom_sf"/>
</dbReference>
<dbReference type="SUPFAM" id="SSF52096">
    <property type="entry name" value="ClpP/crotonase"/>
    <property type="match status" value="1"/>
</dbReference>
<comment type="similarity">
    <text evidence="1 2">Belongs to the peptidase S14 family.</text>
</comment>